<dbReference type="Pfam" id="PF14804">
    <property type="entry name" value="Jag_N"/>
    <property type="match status" value="1"/>
</dbReference>
<evidence type="ECO:0000313" key="7">
    <source>
        <dbReference type="Proteomes" id="UP000535509"/>
    </source>
</evidence>
<protein>
    <submittedName>
        <fullName evidence="5">Protein jag</fullName>
    </submittedName>
</protein>
<evidence type="ECO:0000313" key="4">
    <source>
        <dbReference type="EMBL" id="EAI8858650.1"/>
    </source>
</evidence>
<feature type="domain" description="RNA-binding protein KhpB N-terminal" evidence="2">
    <location>
        <begin position="4"/>
        <end position="56"/>
    </location>
</feature>
<dbReference type="Gene3D" id="3.30.30.80">
    <property type="entry name" value="probable RNA-binding protein from clostridium symbiosum atcc 14940"/>
    <property type="match status" value="1"/>
</dbReference>
<dbReference type="InterPro" id="IPR038247">
    <property type="entry name" value="Jag_N_dom_sf"/>
</dbReference>
<accession>A0A5N7FYQ1</accession>
<organism evidence="5">
    <name type="scientific">Campylobacter fetus</name>
    <dbReference type="NCBI Taxonomy" id="196"/>
    <lineage>
        <taxon>Bacteria</taxon>
        <taxon>Pseudomonadati</taxon>
        <taxon>Campylobacterota</taxon>
        <taxon>Epsilonproteobacteria</taxon>
        <taxon>Campylobacterales</taxon>
        <taxon>Campylobacteraceae</taxon>
        <taxon>Campylobacter</taxon>
    </lineage>
</organism>
<dbReference type="EMBL" id="AABTCC010000004">
    <property type="protein sequence ID" value="EAI8858650.1"/>
    <property type="molecule type" value="Genomic_DNA"/>
</dbReference>
<dbReference type="GeneID" id="61064400"/>
<dbReference type="PANTHER" id="PTHR35800">
    <property type="entry name" value="PROTEIN JAG"/>
    <property type="match status" value="1"/>
</dbReference>
<dbReference type="InterPro" id="IPR040977">
    <property type="entry name" value="HP1451_C"/>
</dbReference>
<dbReference type="InterPro" id="IPR015946">
    <property type="entry name" value="KH_dom-like_a/b"/>
</dbReference>
<feature type="region of interest" description="Disordered" evidence="1">
    <location>
        <begin position="61"/>
        <end position="106"/>
    </location>
</feature>
<dbReference type="InterPro" id="IPR032782">
    <property type="entry name" value="KhpB_N"/>
</dbReference>
<evidence type="ECO:0000313" key="5">
    <source>
        <dbReference type="EMBL" id="EAK0453159.1"/>
    </source>
</evidence>
<dbReference type="GO" id="GO:0003723">
    <property type="term" value="F:RNA binding"/>
    <property type="evidence" value="ECO:0007669"/>
    <property type="project" value="InterPro"/>
</dbReference>
<dbReference type="Gene3D" id="3.30.1370.180">
    <property type="match status" value="1"/>
</dbReference>
<feature type="compositionally biased region" description="Basic and acidic residues" evidence="1">
    <location>
        <begin position="64"/>
        <end position="80"/>
    </location>
</feature>
<dbReference type="Proteomes" id="UP000535509">
    <property type="component" value="Unassembled WGS sequence"/>
</dbReference>
<dbReference type="RefSeq" id="WP_011731867.1">
    <property type="nucleotide sequence ID" value="NZ_AABUZP020000044.1"/>
</dbReference>
<dbReference type="Pfam" id="PF18472">
    <property type="entry name" value="HP1451_C"/>
    <property type="match status" value="1"/>
</dbReference>
<name>A0A5N7FYQ1_CAMFE</name>
<dbReference type="SMART" id="SM01245">
    <property type="entry name" value="Jag_N"/>
    <property type="match status" value="1"/>
</dbReference>
<dbReference type="AlphaFoldDB" id="A0A5N7FYQ1"/>
<evidence type="ECO:0000256" key="1">
    <source>
        <dbReference type="SAM" id="MobiDB-lite"/>
    </source>
</evidence>
<dbReference type="InterPro" id="IPR039247">
    <property type="entry name" value="KhpB"/>
</dbReference>
<proteinExistence type="predicted"/>
<dbReference type="PANTHER" id="PTHR35800:SF1">
    <property type="entry name" value="RNA-BINDING PROTEIN KHPB"/>
    <property type="match status" value="1"/>
</dbReference>
<feature type="compositionally biased region" description="Basic and acidic residues" evidence="1">
    <location>
        <begin position="90"/>
        <end position="106"/>
    </location>
</feature>
<dbReference type="EMBL" id="AABQDW010000007">
    <property type="protein sequence ID" value="EAI5408055.1"/>
    <property type="molecule type" value="Genomic_DNA"/>
</dbReference>
<dbReference type="Proteomes" id="UP000557842">
    <property type="component" value="Unassembled WGS sequence"/>
</dbReference>
<evidence type="ECO:0000259" key="2">
    <source>
        <dbReference type="SMART" id="SM01245"/>
    </source>
</evidence>
<evidence type="ECO:0000313" key="6">
    <source>
        <dbReference type="EMBL" id="EAK0469047.1"/>
    </source>
</evidence>
<dbReference type="EMBL" id="AACCXM010000005">
    <property type="protein sequence ID" value="EAK0469047.1"/>
    <property type="molecule type" value="Genomic_DNA"/>
</dbReference>
<evidence type="ECO:0000313" key="3">
    <source>
        <dbReference type="EMBL" id="EAI5408055.1"/>
    </source>
</evidence>
<reference evidence="5 8" key="1">
    <citation type="submission" date="2018-05" db="EMBL/GenBank/DDBJ databases">
        <authorList>
            <consortium name="PulseNet: The National Subtyping Network for Foodborne Disease Surveillance"/>
            <person name="Tarr C.L."/>
            <person name="Trees E."/>
            <person name="Katz L.S."/>
            <person name="Carleton-Romer H.A."/>
            <person name="Stroika S."/>
            <person name="Kucerova Z."/>
            <person name="Roache K.F."/>
            <person name="Sabol A.L."/>
            <person name="Besser J."/>
            <person name="Gerner-Smidt P."/>
        </authorList>
    </citation>
    <scope>NUCLEOTIDE SEQUENCE</scope>
    <source>
        <strain evidence="5">2014D-0197</strain>
        <strain evidence="3 8">2016D-0221</strain>
        <strain evidence="6">D4313</strain>
        <strain evidence="4 7">PNUSAC001503</strain>
    </source>
</reference>
<gene>
    <name evidence="5" type="ORF">AAH17_05740</name>
    <name evidence="6" type="ORF">AAH24_06720</name>
    <name evidence="3" type="ORF">BVH53_05000</name>
    <name evidence="4" type="ORF">CX802_02130</name>
</gene>
<dbReference type="OMA" id="PYKINKV"/>
<dbReference type="Gene3D" id="3.30.300.20">
    <property type="match status" value="1"/>
</dbReference>
<dbReference type="EMBL" id="AACCXK010000008">
    <property type="protein sequence ID" value="EAK0453159.1"/>
    <property type="molecule type" value="Genomic_DNA"/>
</dbReference>
<evidence type="ECO:0000313" key="8">
    <source>
        <dbReference type="Proteomes" id="UP000557842"/>
    </source>
</evidence>
<keyword evidence="7" id="KW-1185">Reference proteome</keyword>
<sequence>MSVKIEAKDLQSAYLKAAEELHCSVTDLTDIKIIQNPSRGLFGLFKKDAIIEANCSSLRKHHDSKNSFKESKNDSFEYKKDRKKRSTKYQNDKFEKNDKQKVEKPTKPVNISNLEDKKEPLEIHKEVKEILHEPKTKRLEIDHSIFDTFHKSDDAKNSPTRLKLKPNDCIDEIRSGLEKLFKASCFEIEISDVSEFDNETLFIKLDGADAALLIGKEGYRYKAISYLLFNWINSKYNLGIRLEIAEFLKNQESGIAAYLSGVIDRVETTGRAQTKPLDGVLVKIALEQLRQRFPNKYVGIKSGDEGRYVVVNDFYKK</sequence>
<comment type="caution">
    <text evidence="5">The sequence shown here is derived from an EMBL/GenBank/DDBJ whole genome shotgun (WGS) entry which is preliminary data.</text>
</comment>